<comment type="caution">
    <text evidence="2">The sequence shown here is derived from an EMBL/GenBank/DDBJ whole genome shotgun (WGS) entry which is preliminary data.</text>
</comment>
<feature type="signal peptide" evidence="1">
    <location>
        <begin position="1"/>
        <end position="26"/>
    </location>
</feature>
<dbReference type="EMBL" id="JBBNAE010000002">
    <property type="protein sequence ID" value="KAK9144323.1"/>
    <property type="molecule type" value="Genomic_DNA"/>
</dbReference>
<organism evidence="2 3">
    <name type="scientific">Stephania japonica</name>
    <dbReference type="NCBI Taxonomy" id="461633"/>
    <lineage>
        <taxon>Eukaryota</taxon>
        <taxon>Viridiplantae</taxon>
        <taxon>Streptophyta</taxon>
        <taxon>Embryophyta</taxon>
        <taxon>Tracheophyta</taxon>
        <taxon>Spermatophyta</taxon>
        <taxon>Magnoliopsida</taxon>
        <taxon>Ranunculales</taxon>
        <taxon>Menispermaceae</taxon>
        <taxon>Menispermoideae</taxon>
        <taxon>Cissampelideae</taxon>
        <taxon>Stephania</taxon>
    </lineage>
</organism>
<name>A0AAP0PGU8_9MAGN</name>
<evidence type="ECO:0000313" key="2">
    <source>
        <dbReference type="EMBL" id="KAK9144323.1"/>
    </source>
</evidence>
<dbReference type="Proteomes" id="UP001417504">
    <property type="component" value="Unassembled WGS sequence"/>
</dbReference>
<protein>
    <submittedName>
        <fullName evidence="2">Uncharacterized protein</fullName>
    </submittedName>
</protein>
<feature type="chain" id="PRO_5042960801" evidence="1">
    <location>
        <begin position="27"/>
        <end position="73"/>
    </location>
</feature>
<keyword evidence="1" id="KW-0732">Signal</keyword>
<sequence length="73" mass="8129">MARAKQAILVLSVFALIFSVPIGVDAAENIITAGPSLSADQHFLYRNVEERREPLGAAGDKQLVEQWHNRRNE</sequence>
<proteinExistence type="predicted"/>
<evidence type="ECO:0000256" key="1">
    <source>
        <dbReference type="SAM" id="SignalP"/>
    </source>
</evidence>
<reference evidence="2 3" key="1">
    <citation type="submission" date="2024-01" db="EMBL/GenBank/DDBJ databases">
        <title>Genome assemblies of Stephania.</title>
        <authorList>
            <person name="Yang L."/>
        </authorList>
    </citation>
    <scope>NUCLEOTIDE SEQUENCE [LARGE SCALE GENOMIC DNA]</scope>
    <source>
        <strain evidence="2">QJT</strain>
        <tissue evidence="2">Leaf</tissue>
    </source>
</reference>
<evidence type="ECO:0000313" key="3">
    <source>
        <dbReference type="Proteomes" id="UP001417504"/>
    </source>
</evidence>
<accession>A0AAP0PGU8</accession>
<keyword evidence="3" id="KW-1185">Reference proteome</keyword>
<dbReference type="AlphaFoldDB" id="A0AAP0PGU8"/>
<gene>
    <name evidence="2" type="ORF">Sjap_004226</name>
</gene>